<dbReference type="PRINTS" id="PR01042">
    <property type="entry name" value="TRNASYNTHASP"/>
</dbReference>
<organism evidence="10">
    <name type="scientific">Trichuris suis</name>
    <name type="common">pig whipworm</name>
    <dbReference type="NCBI Taxonomy" id="68888"/>
    <lineage>
        <taxon>Eukaryota</taxon>
        <taxon>Metazoa</taxon>
        <taxon>Ecdysozoa</taxon>
        <taxon>Nematoda</taxon>
        <taxon>Enoplea</taxon>
        <taxon>Dorylaimia</taxon>
        <taxon>Trichinellida</taxon>
        <taxon>Trichuridae</taxon>
        <taxon>Trichuris</taxon>
    </lineage>
</organism>
<evidence type="ECO:0000256" key="1">
    <source>
        <dbReference type="ARBA" id="ARBA00008226"/>
    </source>
</evidence>
<evidence type="ECO:0000256" key="2">
    <source>
        <dbReference type="ARBA" id="ARBA00012816"/>
    </source>
</evidence>
<dbReference type="EC" id="6.1.1.22" evidence="2"/>
<dbReference type="GO" id="GO:0004816">
    <property type="term" value="F:asparagine-tRNA ligase activity"/>
    <property type="evidence" value="ECO:0007669"/>
    <property type="project" value="UniProtKB-EC"/>
</dbReference>
<evidence type="ECO:0000256" key="6">
    <source>
        <dbReference type="ARBA" id="ARBA00022917"/>
    </source>
</evidence>
<dbReference type="EMBL" id="KL367508">
    <property type="protein sequence ID" value="KFD68043.1"/>
    <property type="molecule type" value="Genomic_DNA"/>
</dbReference>
<gene>
    <name evidence="9" type="ORF">M513_03379</name>
    <name evidence="10" type="ORF">M514_03379</name>
</gene>
<accession>A0A085NEZ7</accession>
<proteinExistence type="inferred from homology"/>
<keyword evidence="11" id="KW-1185">Reference proteome</keyword>
<dbReference type="SUPFAM" id="SSF50249">
    <property type="entry name" value="Nucleic acid-binding proteins"/>
    <property type="match status" value="1"/>
</dbReference>
<dbReference type="InterPro" id="IPR002312">
    <property type="entry name" value="Asp/Asn-tRNA-synth_IIb"/>
</dbReference>
<keyword evidence="5" id="KW-0067">ATP-binding</keyword>
<dbReference type="InterPro" id="IPR012340">
    <property type="entry name" value="NA-bd_OB-fold"/>
</dbReference>
<protein>
    <recommendedName>
        <fullName evidence="2">asparagine--tRNA ligase</fullName>
        <ecNumber evidence="2">6.1.1.22</ecNumber>
    </recommendedName>
</protein>
<dbReference type="InterPro" id="IPR004522">
    <property type="entry name" value="Asn-tRNA-ligase"/>
</dbReference>
<comment type="similarity">
    <text evidence="1">Belongs to the class-II aminoacyl-tRNA synthetase family.</text>
</comment>
<dbReference type="EMBL" id="KL363198">
    <property type="protein sequence ID" value="KFD55631.1"/>
    <property type="molecule type" value="Genomic_DNA"/>
</dbReference>
<dbReference type="GO" id="GO:0006421">
    <property type="term" value="P:asparaginyl-tRNA aminoacylation"/>
    <property type="evidence" value="ECO:0007669"/>
    <property type="project" value="InterPro"/>
</dbReference>
<dbReference type="Gene3D" id="2.40.50.140">
    <property type="entry name" value="Nucleic acid-binding proteins"/>
    <property type="match status" value="1"/>
</dbReference>
<feature type="domain" description="Aminoacyl-transfer RNA synthetases class-II family profile" evidence="8">
    <location>
        <begin position="228"/>
        <end position="566"/>
    </location>
</feature>
<dbReference type="PANTHER" id="PTHR22594">
    <property type="entry name" value="ASPARTYL/LYSYL-TRNA SYNTHETASE"/>
    <property type="match status" value="1"/>
</dbReference>
<keyword evidence="6" id="KW-0648">Protein biosynthesis</keyword>
<keyword evidence="3" id="KW-0436">Ligase</keyword>
<dbReference type="InterPro" id="IPR004365">
    <property type="entry name" value="NA-bd_OB_tRNA"/>
</dbReference>
<name>A0A085NEZ7_9BILA</name>
<evidence type="ECO:0000256" key="4">
    <source>
        <dbReference type="ARBA" id="ARBA00022741"/>
    </source>
</evidence>
<evidence type="ECO:0000313" key="10">
    <source>
        <dbReference type="EMBL" id="KFD68043.1"/>
    </source>
</evidence>
<keyword evidence="7" id="KW-0030">Aminoacyl-tRNA synthetase</keyword>
<dbReference type="AlphaFoldDB" id="A0A085NEZ7"/>
<dbReference type="NCBIfam" id="TIGR00457">
    <property type="entry name" value="asnS"/>
    <property type="match status" value="1"/>
</dbReference>
<evidence type="ECO:0000256" key="7">
    <source>
        <dbReference type="ARBA" id="ARBA00023146"/>
    </source>
</evidence>
<dbReference type="PANTHER" id="PTHR22594:SF34">
    <property type="entry name" value="ASPARAGINE--TRNA LIGASE, MITOCHONDRIAL-RELATED"/>
    <property type="match status" value="1"/>
</dbReference>
<evidence type="ECO:0000256" key="3">
    <source>
        <dbReference type="ARBA" id="ARBA00022598"/>
    </source>
</evidence>
<dbReference type="Pfam" id="PF00152">
    <property type="entry name" value="tRNA-synt_2"/>
    <property type="match status" value="1"/>
</dbReference>
<dbReference type="Proteomes" id="UP000030764">
    <property type="component" value="Unassembled WGS sequence"/>
</dbReference>
<dbReference type="CDD" id="cd04318">
    <property type="entry name" value="EcAsnRS_like_N"/>
    <property type="match status" value="1"/>
</dbReference>
<evidence type="ECO:0000313" key="9">
    <source>
        <dbReference type="EMBL" id="KFD55631.1"/>
    </source>
</evidence>
<dbReference type="GO" id="GO:0005739">
    <property type="term" value="C:mitochondrion"/>
    <property type="evidence" value="ECO:0007669"/>
    <property type="project" value="TreeGrafter"/>
</dbReference>
<dbReference type="SUPFAM" id="SSF55681">
    <property type="entry name" value="Class II aaRS and biotin synthetases"/>
    <property type="match status" value="1"/>
</dbReference>
<dbReference type="Pfam" id="PF01336">
    <property type="entry name" value="tRNA_anti-codon"/>
    <property type="match status" value="1"/>
</dbReference>
<dbReference type="InterPro" id="IPR004364">
    <property type="entry name" value="Aa-tRNA-synt_II"/>
</dbReference>
<dbReference type="GO" id="GO:0005524">
    <property type="term" value="F:ATP binding"/>
    <property type="evidence" value="ECO:0007669"/>
    <property type="project" value="UniProtKB-KW"/>
</dbReference>
<dbReference type="InterPro" id="IPR006195">
    <property type="entry name" value="aa-tRNA-synth_II"/>
</dbReference>
<evidence type="ECO:0000313" key="11">
    <source>
        <dbReference type="Proteomes" id="UP000030764"/>
    </source>
</evidence>
<dbReference type="Proteomes" id="UP000030758">
    <property type="component" value="Unassembled WGS sequence"/>
</dbReference>
<evidence type="ECO:0000256" key="5">
    <source>
        <dbReference type="ARBA" id="ARBA00022840"/>
    </source>
</evidence>
<reference evidence="10 11" key="1">
    <citation type="journal article" date="2014" name="Nat. Genet.">
        <title>Genome and transcriptome of the porcine whipworm Trichuris suis.</title>
        <authorList>
            <person name="Jex A.R."/>
            <person name="Nejsum P."/>
            <person name="Schwarz E.M."/>
            <person name="Hu L."/>
            <person name="Young N.D."/>
            <person name="Hall R.S."/>
            <person name="Korhonen P.K."/>
            <person name="Liao S."/>
            <person name="Thamsborg S."/>
            <person name="Xia J."/>
            <person name="Xu P."/>
            <person name="Wang S."/>
            <person name="Scheerlinck J.P."/>
            <person name="Hofmann A."/>
            <person name="Sternberg P.W."/>
            <person name="Wang J."/>
            <person name="Gasser R.B."/>
        </authorList>
    </citation>
    <scope>NUCLEOTIDE SEQUENCE [LARGE SCALE GENOMIC DNA]</scope>
    <source>
        <strain evidence="10">DCEP-RM93F</strain>
        <strain evidence="9">DCEP-RM93M</strain>
    </source>
</reference>
<sequence length="574" mass="64193">MAGQRPNNLFATRQVNNSNKPNLQLAKAFGGSKTQSAPIVPVNPGTLSPKGGYLLCDTGFSFRTVDNQLVFGSEVQRFKHIGNLYDEAAVMRLSVTKLKRVQSIYHLLRHGVVGQEVKVQGWVRHFRKHKSVSFLQLSDGLSACSLQVVVPKEAPSHFNVGAAVEVRGILQQSEGKEQEVDLTASEIILIGDCERLDYPFASRKKQLPATLRQHPHLRPKTSSFGAFLRIRSRMKYALHRYFQVRTYSILADDDSVSCFKDKGFVLIECPVITSNDCEAAGETFLVDALGRSQLESGENAAPAGKANSDNFFGHPVYLTVSGQLHLEAAACALKQVYTFGPTFRAESSLTRQHLAEFQMLEVELAFCNELETLLQLVEDIVVFCARELLTSSPDDFELCQQYHGTNSKSLLSKISEMDSFPKITFAEAVEILQKHSALPFSMVKHIGKASERYLVQHFGNKPVFVVDYPSDVKPFYMKRSRQNNTACCFDLLVPHVGELCGGSLRETDYATIAERVTSMGMADQLQWYADLRKYGYANLGGFGLGFERLLQFLLAIENIKDCVAFPRWYRHCLT</sequence>
<dbReference type="PROSITE" id="PS50862">
    <property type="entry name" value="AA_TRNA_LIGASE_II"/>
    <property type="match status" value="1"/>
</dbReference>
<dbReference type="InterPro" id="IPR045864">
    <property type="entry name" value="aa-tRNA-synth_II/BPL/LPL"/>
</dbReference>
<dbReference type="Gene3D" id="3.30.930.10">
    <property type="entry name" value="Bira Bifunctional Protein, Domain 2"/>
    <property type="match status" value="1"/>
</dbReference>
<keyword evidence="4" id="KW-0547">Nucleotide-binding</keyword>
<dbReference type="NCBIfam" id="NF003037">
    <property type="entry name" value="PRK03932.1"/>
    <property type="match status" value="1"/>
</dbReference>
<dbReference type="GO" id="GO:0003676">
    <property type="term" value="F:nucleic acid binding"/>
    <property type="evidence" value="ECO:0007669"/>
    <property type="project" value="InterPro"/>
</dbReference>
<evidence type="ECO:0000259" key="8">
    <source>
        <dbReference type="PROSITE" id="PS50862"/>
    </source>
</evidence>